<evidence type="ECO:0000313" key="3">
    <source>
        <dbReference type="Proteomes" id="UP001247620"/>
    </source>
</evidence>
<dbReference type="InterPro" id="IPR025510">
    <property type="entry name" value="DUF4397"/>
</dbReference>
<feature type="domain" description="DUF4397" evidence="1">
    <location>
        <begin position="35"/>
        <end position="145"/>
    </location>
</feature>
<accession>A0ABU1T5J9</accession>
<gene>
    <name evidence="2" type="ORF">J2W55_000333</name>
</gene>
<dbReference type="Proteomes" id="UP001247620">
    <property type="component" value="Unassembled WGS sequence"/>
</dbReference>
<keyword evidence="3" id="KW-1185">Reference proteome</keyword>
<dbReference type="RefSeq" id="WP_310091222.1">
    <property type="nucleotide sequence ID" value="NZ_JAVDUU010000001.1"/>
</dbReference>
<proteinExistence type="predicted"/>
<reference evidence="2 3" key="1">
    <citation type="submission" date="2023-07" db="EMBL/GenBank/DDBJ databases">
        <title>Sorghum-associated microbial communities from plants grown in Nebraska, USA.</title>
        <authorList>
            <person name="Schachtman D."/>
        </authorList>
    </citation>
    <scope>NUCLEOTIDE SEQUENCE [LARGE SCALE GENOMIC DNA]</scope>
    <source>
        <strain evidence="2 3">3262</strain>
    </source>
</reference>
<sequence>MNTRVKVLFFIGIVAGLLSCKKNNDAPDVTLTTDLNVVNASNNTINFYQNGTRLNNTGSYLPGGTLGYLTVKAGLQNYQVKIDGTSDPLFTLPLTLDSTKIYSLYISGKTAENAFYTTDVLKADTNGWAKLRFVNASPDAGPLVVAFEGTGANNVILDTVKFKDVSYKTTTDFITITAGIRYLSVYRASSPLNPRRDTITLNHGNIYTVYSYGETSSAGNQGLGTGLIVNQ</sequence>
<dbReference type="PROSITE" id="PS51257">
    <property type="entry name" value="PROKAR_LIPOPROTEIN"/>
    <property type="match status" value="1"/>
</dbReference>
<evidence type="ECO:0000259" key="1">
    <source>
        <dbReference type="Pfam" id="PF14344"/>
    </source>
</evidence>
<comment type="caution">
    <text evidence="2">The sequence shown here is derived from an EMBL/GenBank/DDBJ whole genome shotgun (WGS) entry which is preliminary data.</text>
</comment>
<evidence type="ECO:0000313" key="2">
    <source>
        <dbReference type="EMBL" id="MDR6940505.1"/>
    </source>
</evidence>
<dbReference type="EMBL" id="JAVDUU010000001">
    <property type="protein sequence ID" value="MDR6940505.1"/>
    <property type="molecule type" value="Genomic_DNA"/>
</dbReference>
<protein>
    <recommendedName>
        <fullName evidence="1">DUF4397 domain-containing protein</fullName>
    </recommendedName>
</protein>
<name>A0ABU1T5J9_9SPHI</name>
<dbReference type="Pfam" id="PF14344">
    <property type="entry name" value="DUF4397"/>
    <property type="match status" value="1"/>
</dbReference>
<organism evidence="2 3">
    <name type="scientific">Mucilaginibacter pocheonensis</name>
    <dbReference type="NCBI Taxonomy" id="398050"/>
    <lineage>
        <taxon>Bacteria</taxon>
        <taxon>Pseudomonadati</taxon>
        <taxon>Bacteroidota</taxon>
        <taxon>Sphingobacteriia</taxon>
        <taxon>Sphingobacteriales</taxon>
        <taxon>Sphingobacteriaceae</taxon>
        <taxon>Mucilaginibacter</taxon>
    </lineage>
</organism>